<dbReference type="Pfam" id="PF00126">
    <property type="entry name" value="HTH_1"/>
    <property type="match status" value="1"/>
</dbReference>
<dbReference type="SUPFAM" id="SSF46785">
    <property type="entry name" value="Winged helix' DNA-binding domain"/>
    <property type="match status" value="1"/>
</dbReference>
<name>A0A2K2G5W4_9SPHN</name>
<proteinExistence type="inferred from homology"/>
<keyword evidence="2" id="KW-0805">Transcription regulation</keyword>
<dbReference type="PROSITE" id="PS50931">
    <property type="entry name" value="HTH_LYSR"/>
    <property type="match status" value="1"/>
</dbReference>
<dbReference type="FunFam" id="1.10.10.10:FF:000001">
    <property type="entry name" value="LysR family transcriptional regulator"/>
    <property type="match status" value="1"/>
</dbReference>
<gene>
    <name evidence="6" type="ORF">A8V01_02395</name>
</gene>
<dbReference type="FunFam" id="3.40.190.290:FF:000001">
    <property type="entry name" value="Transcriptional regulator, LysR family"/>
    <property type="match status" value="1"/>
</dbReference>
<dbReference type="Pfam" id="PF03466">
    <property type="entry name" value="LysR_substrate"/>
    <property type="match status" value="1"/>
</dbReference>
<feature type="domain" description="HTH lysR-type" evidence="5">
    <location>
        <begin position="5"/>
        <end position="62"/>
    </location>
</feature>
<dbReference type="Gene3D" id="1.10.10.10">
    <property type="entry name" value="Winged helix-like DNA-binding domain superfamily/Winged helix DNA-binding domain"/>
    <property type="match status" value="1"/>
</dbReference>
<dbReference type="InterPro" id="IPR036390">
    <property type="entry name" value="WH_DNA-bd_sf"/>
</dbReference>
<keyword evidence="3" id="KW-0238">DNA-binding</keyword>
<dbReference type="GO" id="GO:0003677">
    <property type="term" value="F:DNA binding"/>
    <property type="evidence" value="ECO:0007669"/>
    <property type="project" value="UniProtKB-KW"/>
</dbReference>
<comment type="caution">
    <text evidence="6">The sequence shown here is derived from an EMBL/GenBank/DDBJ whole genome shotgun (WGS) entry which is preliminary data.</text>
</comment>
<organism evidence="6 7">
    <name type="scientific">Novosphingobium guangzhouense</name>
    <dbReference type="NCBI Taxonomy" id="1850347"/>
    <lineage>
        <taxon>Bacteria</taxon>
        <taxon>Pseudomonadati</taxon>
        <taxon>Pseudomonadota</taxon>
        <taxon>Alphaproteobacteria</taxon>
        <taxon>Sphingomonadales</taxon>
        <taxon>Sphingomonadaceae</taxon>
        <taxon>Novosphingobium</taxon>
    </lineage>
</organism>
<dbReference type="InterPro" id="IPR058163">
    <property type="entry name" value="LysR-type_TF_proteobact-type"/>
</dbReference>
<keyword evidence="4" id="KW-0804">Transcription</keyword>
<evidence type="ECO:0000256" key="4">
    <source>
        <dbReference type="ARBA" id="ARBA00023163"/>
    </source>
</evidence>
<evidence type="ECO:0000256" key="3">
    <source>
        <dbReference type="ARBA" id="ARBA00023125"/>
    </source>
</evidence>
<dbReference type="PANTHER" id="PTHR30537">
    <property type="entry name" value="HTH-TYPE TRANSCRIPTIONAL REGULATOR"/>
    <property type="match status" value="1"/>
</dbReference>
<keyword evidence="7" id="KW-1185">Reference proteome</keyword>
<evidence type="ECO:0000313" key="6">
    <source>
        <dbReference type="EMBL" id="PNU06421.1"/>
    </source>
</evidence>
<evidence type="ECO:0000313" key="7">
    <source>
        <dbReference type="Proteomes" id="UP000236327"/>
    </source>
</evidence>
<accession>A0A2K2G5W4</accession>
<evidence type="ECO:0000256" key="2">
    <source>
        <dbReference type="ARBA" id="ARBA00023015"/>
    </source>
</evidence>
<evidence type="ECO:0000259" key="5">
    <source>
        <dbReference type="PROSITE" id="PS50931"/>
    </source>
</evidence>
<dbReference type="GO" id="GO:0003700">
    <property type="term" value="F:DNA-binding transcription factor activity"/>
    <property type="evidence" value="ECO:0007669"/>
    <property type="project" value="InterPro"/>
</dbReference>
<reference evidence="6 7" key="1">
    <citation type="submission" date="2016-05" db="EMBL/GenBank/DDBJ databases">
        <title>Complete genome sequence of Novosphingobium guangzhouense SA925(T).</title>
        <authorList>
            <person name="Sha S."/>
        </authorList>
    </citation>
    <scope>NUCLEOTIDE SEQUENCE [LARGE SCALE GENOMIC DNA]</scope>
    <source>
        <strain evidence="6 7">SA925</strain>
    </source>
</reference>
<dbReference type="AlphaFoldDB" id="A0A2K2G5W4"/>
<dbReference type="Proteomes" id="UP000236327">
    <property type="component" value="Unassembled WGS sequence"/>
</dbReference>
<dbReference type="RefSeq" id="WP_103094359.1">
    <property type="nucleotide sequence ID" value="NZ_LYMM01000002.1"/>
</dbReference>
<dbReference type="CDD" id="cd08422">
    <property type="entry name" value="PBP2_CrgA_like"/>
    <property type="match status" value="1"/>
</dbReference>
<dbReference type="SUPFAM" id="SSF53850">
    <property type="entry name" value="Periplasmic binding protein-like II"/>
    <property type="match status" value="1"/>
</dbReference>
<comment type="similarity">
    <text evidence="1">Belongs to the LysR transcriptional regulatory family.</text>
</comment>
<dbReference type="InterPro" id="IPR036388">
    <property type="entry name" value="WH-like_DNA-bd_sf"/>
</dbReference>
<dbReference type="EMBL" id="LYMM01000002">
    <property type="protein sequence ID" value="PNU06421.1"/>
    <property type="molecule type" value="Genomic_DNA"/>
</dbReference>
<dbReference type="Gene3D" id="3.40.190.290">
    <property type="match status" value="1"/>
</dbReference>
<dbReference type="PANTHER" id="PTHR30537:SF5">
    <property type="entry name" value="HTH-TYPE TRANSCRIPTIONAL ACTIVATOR TTDR-RELATED"/>
    <property type="match status" value="1"/>
</dbReference>
<sequence length="307" mass="33823">MGQLDSLIDIRIFEAVARLRSMSLAARDLDLSVNYISKHLKRLEDQVGHRLLNRTTRQLSLTAEGQALFDQAIPILDGAGRAEEAMDGPGAKPRGTLRVTCTNGLGQWQIAPRLTRFLARYPEVQVHLLVTDEIVDLVADGIDLAIRQAEGVDSSMITRRLVPDAHWICASPDYLAQFGTPTQPEDLAGHRCLVQDNASRDSWTLSDGKETRRVKVPVALLSRSGAVTHAAALAGVGLAKLSAWELLDDVAAGRLVRVLPQWKGAPHSIQIVYPARDWQPRRLKAFVDFIQNEFHATLAQLGDGFTF</sequence>
<dbReference type="InterPro" id="IPR000847">
    <property type="entry name" value="LysR_HTH_N"/>
</dbReference>
<dbReference type="InterPro" id="IPR005119">
    <property type="entry name" value="LysR_subst-bd"/>
</dbReference>
<dbReference type="OrthoDB" id="9786526at2"/>
<evidence type="ECO:0000256" key="1">
    <source>
        <dbReference type="ARBA" id="ARBA00009437"/>
    </source>
</evidence>
<protein>
    <recommendedName>
        <fullName evidence="5">HTH lysR-type domain-containing protein</fullName>
    </recommendedName>
</protein>